<dbReference type="EC" id="3.1.-.-" evidence="3"/>
<evidence type="ECO:0000256" key="2">
    <source>
        <dbReference type="ARBA" id="ARBA00022649"/>
    </source>
</evidence>
<dbReference type="GO" id="GO:0016787">
    <property type="term" value="F:hydrolase activity"/>
    <property type="evidence" value="ECO:0007669"/>
    <property type="project" value="UniProtKB-KW"/>
</dbReference>
<keyword evidence="3" id="KW-0378">Hydrolase</keyword>
<organism evidence="4 5">
    <name type="scientific">Leptolyngbya boryana NIES-2135</name>
    <dbReference type="NCBI Taxonomy" id="1973484"/>
    <lineage>
        <taxon>Bacteria</taxon>
        <taxon>Bacillati</taxon>
        <taxon>Cyanobacteriota</taxon>
        <taxon>Cyanophyceae</taxon>
        <taxon>Leptolyngbyales</taxon>
        <taxon>Leptolyngbyaceae</taxon>
        <taxon>Leptolyngbya group</taxon>
        <taxon>Leptolyngbya</taxon>
    </lineage>
</organism>
<dbReference type="Proteomes" id="UP000217895">
    <property type="component" value="Chromosome"/>
</dbReference>
<keyword evidence="3" id="KW-0540">Nuclease</keyword>
<proteinExistence type="inferred from homology"/>
<dbReference type="GO" id="GO:0016075">
    <property type="term" value="P:rRNA catabolic process"/>
    <property type="evidence" value="ECO:0007669"/>
    <property type="project" value="TreeGrafter"/>
</dbReference>
<dbReference type="GO" id="GO:0006402">
    <property type="term" value="P:mRNA catabolic process"/>
    <property type="evidence" value="ECO:0007669"/>
    <property type="project" value="TreeGrafter"/>
</dbReference>
<keyword evidence="5" id="KW-1185">Reference proteome</keyword>
<dbReference type="AlphaFoldDB" id="A0A1Z4JC99"/>
<accession>A0A1Z4JC99</accession>
<evidence type="ECO:0000256" key="3">
    <source>
        <dbReference type="PIRNR" id="PIRNR033490"/>
    </source>
</evidence>
<dbReference type="PANTHER" id="PTHR33988">
    <property type="entry name" value="ENDORIBONUCLEASE MAZF-RELATED"/>
    <property type="match status" value="1"/>
</dbReference>
<comment type="function">
    <text evidence="3">Toxic component of a type II toxin-antitoxin (TA) system.</text>
</comment>
<keyword evidence="2" id="KW-1277">Toxin-antitoxin system</keyword>
<dbReference type="GO" id="GO:0004521">
    <property type="term" value="F:RNA endonuclease activity"/>
    <property type="evidence" value="ECO:0007669"/>
    <property type="project" value="TreeGrafter"/>
</dbReference>
<protein>
    <recommendedName>
        <fullName evidence="3">mRNA interferase</fullName>
        <ecNumber evidence="3">3.1.-.-</ecNumber>
    </recommendedName>
</protein>
<dbReference type="InterPro" id="IPR003477">
    <property type="entry name" value="PemK-like"/>
</dbReference>
<dbReference type="InterPro" id="IPR011067">
    <property type="entry name" value="Plasmid_toxin/cell-grow_inhib"/>
</dbReference>
<comment type="similarity">
    <text evidence="1 3">Belongs to the PemK/MazF family.</text>
</comment>
<name>A0A1Z4JC99_LEPBY</name>
<evidence type="ECO:0000256" key="1">
    <source>
        <dbReference type="ARBA" id="ARBA00007521"/>
    </source>
</evidence>
<dbReference type="Pfam" id="PF02452">
    <property type="entry name" value="PemK_toxin"/>
    <property type="match status" value="1"/>
</dbReference>
<dbReference type="Gene3D" id="2.30.30.110">
    <property type="match status" value="1"/>
</dbReference>
<dbReference type="PIRSF" id="PIRSF033490">
    <property type="entry name" value="MazF"/>
    <property type="match status" value="1"/>
</dbReference>
<dbReference type="SUPFAM" id="SSF50118">
    <property type="entry name" value="Cell growth inhibitor/plasmid maintenance toxic component"/>
    <property type="match status" value="1"/>
</dbReference>
<keyword evidence="3" id="KW-0255">Endonuclease</keyword>
<dbReference type="PANTHER" id="PTHR33988:SF2">
    <property type="entry name" value="ENDORIBONUCLEASE MAZF"/>
    <property type="match status" value="1"/>
</dbReference>
<reference evidence="4 5" key="1">
    <citation type="submission" date="2017-06" db="EMBL/GenBank/DDBJ databases">
        <title>Genome sequencing of cyanobaciteial culture collection at National Institute for Environmental Studies (NIES).</title>
        <authorList>
            <person name="Hirose Y."/>
            <person name="Shimura Y."/>
            <person name="Fujisawa T."/>
            <person name="Nakamura Y."/>
            <person name="Kawachi M."/>
        </authorList>
    </citation>
    <scope>NUCLEOTIDE SEQUENCE [LARGE SCALE GENOMIC DNA]</scope>
    <source>
        <strain evidence="4 5">NIES-2135</strain>
    </source>
</reference>
<dbReference type="EMBL" id="AP018203">
    <property type="protein sequence ID" value="BAY54389.1"/>
    <property type="molecule type" value="Genomic_DNA"/>
</dbReference>
<evidence type="ECO:0000313" key="4">
    <source>
        <dbReference type="EMBL" id="BAY54389.1"/>
    </source>
</evidence>
<dbReference type="GO" id="GO:0003677">
    <property type="term" value="F:DNA binding"/>
    <property type="evidence" value="ECO:0007669"/>
    <property type="project" value="InterPro"/>
</dbReference>
<evidence type="ECO:0000313" key="5">
    <source>
        <dbReference type="Proteomes" id="UP000217895"/>
    </source>
</evidence>
<gene>
    <name evidence="4" type="ORF">NIES2135_12060</name>
</gene>
<sequence>MAMVVRRFDVFLVQLDPTVGSEIQKTRPCIIVSPDEMNRLLKTVLIAPLTSVRRNFPFRVDCQFQGKAGQIVLDQIRAVDKTRLVQFLGQIGEEQRALLDTIADLFAA</sequence>